<sequence length="90" mass="10318">LSTKKGQTVALKLSSLARDPPAQCSVDLVRNDKFYWQVTIMRSNSASTSWLDMSPKAREKKVKMNYWDFVKIKSFCTAKKIVSKKQKTTN</sequence>
<keyword evidence="2" id="KW-1185">Reference proteome</keyword>
<protein>
    <submittedName>
        <fullName evidence="1">Uncharacterized protein</fullName>
    </submittedName>
</protein>
<organism evidence="1 2">
    <name type="scientific">Neovison vison</name>
    <name type="common">American mink</name>
    <name type="synonym">Mustela vison</name>
    <dbReference type="NCBI Taxonomy" id="452646"/>
    <lineage>
        <taxon>Eukaryota</taxon>
        <taxon>Metazoa</taxon>
        <taxon>Chordata</taxon>
        <taxon>Craniata</taxon>
        <taxon>Vertebrata</taxon>
        <taxon>Euteleostomi</taxon>
        <taxon>Mammalia</taxon>
        <taxon>Eutheria</taxon>
        <taxon>Laurasiatheria</taxon>
        <taxon>Carnivora</taxon>
        <taxon>Caniformia</taxon>
        <taxon>Musteloidea</taxon>
        <taxon>Mustelidae</taxon>
        <taxon>Mustelinae</taxon>
        <taxon>Neogale</taxon>
    </lineage>
</organism>
<dbReference type="AlphaFoldDB" id="A0A8C7EVL2"/>
<dbReference type="Ensembl" id="ENSNVIT00000030528.1">
    <property type="protein sequence ID" value="ENSNVIP00000026314.1"/>
    <property type="gene ID" value="ENSNVIG00000020366.1"/>
</dbReference>
<reference evidence="1" key="1">
    <citation type="submission" date="2025-08" db="UniProtKB">
        <authorList>
            <consortium name="Ensembl"/>
        </authorList>
    </citation>
    <scope>IDENTIFICATION</scope>
</reference>
<evidence type="ECO:0000313" key="1">
    <source>
        <dbReference type="Ensembl" id="ENSNVIP00000026314.1"/>
    </source>
</evidence>
<dbReference type="GeneTree" id="ENSGT01150000289780"/>
<dbReference type="Proteomes" id="UP000694425">
    <property type="component" value="Unplaced"/>
</dbReference>
<proteinExistence type="predicted"/>
<accession>A0A8C7EVL2</accession>
<evidence type="ECO:0000313" key="2">
    <source>
        <dbReference type="Proteomes" id="UP000694425"/>
    </source>
</evidence>
<reference evidence="1" key="2">
    <citation type="submission" date="2025-09" db="UniProtKB">
        <authorList>
            <consortium name="Ensembl"/>
        </authorList>
    </citation>
    <scope>IDENTIFICATION</scope>
</reference>
<name>A0A8C7EVL2_NEOVI</name>